<comment type="caution">
    <text evidence="1">The sequence shown here is derived from an EMBL/GenBank/DDBJ whole genome shotgun (WGS) entry which is preliminary data.</text>
</comment>
<name>A0A7J5DUW7_NOCSI</name>
<sequence>MGRVSASEQQLFVGIDLAWVNGRTGLAAVDRAGALVDSTTVSSDDEIAAWVEGLPGTVVVAAVDAPLLVPNETGQRPAETAISRAYGTFKIGAHTANRGRPGMAEPRAKVLAERFGWSVAPTHRGSAGWPVCIEVYPHPAMVALFALPERLTYKSKFPFDVRRAAFAELVGHLETITELGLGGHARWAALAAAVRDAGTQGDLNAVEDELDGILCAHLAWRWHERPESLQVYPSLQEWEGGYIVAPAPPVRPLPAPPTDELANYRDYLGVYRETLARKCAGLSPADLARRSVPPSRLSLLGMVRHMARVEHFWFQMALQGRPGPRLHDDDGDAGFAQVEATQEAVDAADAAWREQVAIADAWLDLQTDATLGDVVTFRDGTETASVRDILVHMIEEYARHCGHADLLRECIDGTTGE</sequence>
<evidence type="ECO:0000313" key="1">
    <source>
        <dbReference type="EMBL" id="KAB2809117.1"/>
    </source>
</evidence>
<dbReference type="AlphaFoldDB" id="A0A7J5DUW7"/>
<reference evidence="1 2" key="1">
    <citation type="submission" date="2019-09" db="EMBL/GenBank/DDBJ databases">
        <title>Pimelobacter sp. isolated from Paulinella.</title>
        <authorList>
            <person name="Jeong S.E."/>
        </authorList>
    </citation>
    <scope>NUCLEOTIDE SEQUENCE [LARGE SCALE GENOMIC DNA]</scope>
    <source>
        <strain evidence="1 2">Pch-N</strain>
    </source>
</reference>
<dbReference type="InterPro" id="IPR007061">
    <property type="entry name" value="MST-like"/>
</dbReference>
<dbReference type="EMBL" id="WBVM01000002">
    <property type="protein sequence ID" value="KAB2809117.1"/>
    <property type="molecule type" value="Genomic_DNA"/>
</dbReference>
<dbReference type="SUPFAM" id="SSF109854">
    <property type="entry name" value="DinB/YfiT-like putative metalloenzymes"/>
    <property type="match status" value="1"/>
</dbReference>
<dbReference type="Pfam" id="PF04978">
    <property type="entry name" value="MST"/>
    <property type="match status" value="1"/>
</dbReference>
<dbReference type="Gene3D" id="1.20.120.450">
    <property type="entry name" value="dinb family like domain"/>
    <property type="match status" value="1"/>
</dbReference>
<organism evidence="1 2">
    <name type="scientific">Nocardioides simplex</name>
    <name type="common">Arthrobacter simplex</name>
    <dbReference type="NCBI Taxonomy" id="2045"/>
    <lineage>
        <taxon>Bacteria</taxon>
        <taxon>Bacillati</taxon>
        <taxon>Actinomycetota</taxon>
        <taxon>Actinomycetes</taxon>
        <taxon>Propionibacteriales</taxon>
        <taxon>Nocardioidaceae</taxon>
        <taxon>Pimelobacter</taxon>
    </lineage>
</organism>
<proteinExistence type="predicted"/>
<accession>A0A7J5DUW7</accession>
<dbReference type="Proteomes" id="UP000449906">
    <property type="component" value="Unassembled WGS sequence"/>
</dbReference>
<gene>
    <name evidence="1" type="ORF">F9L07_18855</name>
</gene>
<protein>
    <submittedName>
        <fullName evidence="1">DUF429 domain-containing protein</fullName>
    </submittedName>
</protein>
<dbReference type="InterPro" id="IPR007362">
    <property type="entry name" value="DUF429"/>
</dbReference>
<dbReference type="InterPro" id="IPR034660">
    <property type="entry name" value="DinB/YfiT-like"/>
</dbReference>
<evidence type="ECO:0000313" key="2">
    <source>
        <dbReference type="Proteomes" id="UP000449906"/>
    </source>
</evidence>
<dbReference type="Pfam" id="PF04250">
    <property type="entry name" value="DUF429"/>
    <property type="match status" value="1"/>
</dbReference>